<keyword evidence="4" id="KW-1185">Reference proteome</keyword>
<evidence type="ECO:0000313" key="3">
    <source>
        <dbReference type="EMBL" id="GHC62059.1"/>
    </source>
</evidence>
<dbReference type="PANTHER" id="PTHR43586">
    <property type="entry name" value="CYSTEINE DESULFURASE"/>
    <property type="match status" value="1"/>
</dbReference>
<gene>
    <name evidence="3" type="ORF">GCM10007315_27590</name>
</gene>
<dbReference type="PANTHER" id="PTHR43586:SF21">
    <property type="entry name" value="PYRIDOXAL PHOSPHATE (PLP)-DEPENDENT ASPARTATE AMINOTRANSFERASE SUPERFAMILY"/>
    <property type="match status" value="1"/>
</dbReference>
<dbReference type="EMBL" id="BMYJ01000009">
    <property type="protein sequence ID" value="GHC62059.1"/>
    <property type="molecule type" value="Genomic_DNA"/>
</dbReference>
<organism evidence="3 4">
    <name type="scientific">Neogemmobacter tilapiae</name>
    <dbReference type="NCBI Taxonomy" id="875041"/>
    <lineage>
        <taxon>Bacteria</taxon>
        <taxon>Pseudomonadati</taxon>
        <taxon>Pseudomonadota</taxon>
        <taxon>Alphaproteobacteria</taxon>
        <taxon>Rhodobacterales</taxon>
        <taxon>Paracoccaceae</taxon>
        <taxon>Neogemmobacter</taxon>
    </lineage>
</organism>
<evidence type="ECO:0000256" key="1">
    <source>
        <dbReference type="ARBA" id="ARBA00022898"/>
    </source>
</evidence>
<dbReference type="AlphaFoldDB" id="A0A918TSW1"/>
<evidence type="ECO:0000313" key="4">
    <source>
        <dbReference type="Proteomes" id="UP000638981"/>
    </source>
</evidence>
<name>A0A918TSW1_9RHOB</name>
<dbReference type="Proteomes" id="UP000638981">
    <property type="component" value="Unassembled WGS sequence"/>
</dbReference>
<reference evidence="3" key="2">
    <citation type="submission" date="2020-09" db="EMBL/GenBank/DDBJ databases">
        <authorList>
            <person name="Sun Q."/>
            <person name="Kim S."/>
        </authorList>
    </citation>
    <scope>NUCLEOTIDE SEQUENCE</scope>
    <source>
        <strain evidence="3">KCTC 23310</strain>
    </source>
</reference>
<reference evidence="3" key="1">
    <citation type="journal article" date="2014" name="Int. J. Syst. Evol. Microbiol.">
        <title>Complete genome sequence of Corynebacterium casei LMG S-19264T (=DSM 44701T), isolated from a smear-ripened cheese.</title>
        <authorList>
            <consortium name="US DOE Joint Genome Institute (JGI-PGF)"/>
            <person name="Walter F."/>
            <person name="Albersmeier A."/>
            <person name="Kalinowski J."/>
            <person name="Ruckert C."/>
        </authorList>
    </citation>
    <scope>NUCLEOTIDE SEQUENCE</scope>
    <source>
        <strain evidence="3">KCTC 23310</strain>
    </source>
</reference>
<dbReference type="Gene3D" id="3.90.1150.10">
    <property type="entry name" value="Aspartate Aminotransferase, domain 1"/>
    <property type="match status" value="1"/>
</dbReference>
<keyword evidence="1" id="KW-0663">Pyridoxal phosphate</keyword>
<dbReference type="InterPro" id="IPR000192">
    <property type="entry name" value="Aminotrans_V_dom"/>
</dbReference>
<dbReference type="Gene3D" id="3.40.640.10">
    <property type="entry name" value="Type I PLP-dependent aspartate aminotransferase-like (Major domain)"/>
    <property type="match status" value="1"/>
</dbReference>
<dbReference type="InterPro" id="IPR015422">
    <property type="entry name" value="PyrdxlP-dep_Trfase_small"/>
</dbReference>
<comment type="caution">
    <text evidence="3">The sequence shown here is derived from an EMBL/GenBank/DDBJ whole genome shotgun (WGS) entry which is preliminary data.</text>
</comment>
<dbReference type="InterPro" id="IPR015424">
    <property type="entry name" value="PyrdxlP-dep_Trfase"/>
</dbReference>
<dbReference type="Pfam" id="PF00266">
    <property type="entry name" value="Aminotran_5"/>
    <property type="match status" value="1"/>
</dbReference>
<protein>
    <submittedName>
        <fullName evidence="3">Cysteine desulfurase</fullName>
    </submittedName>
</protein>
<sequence length="411" mass="44247">MPQLDVDFVRSQFPAFQVPGLSDQAFFENAGGSYTCGPVIDRLTRFYRERKVQPYAPYAAAQAGGAEMDEARTRLAGLMGVKREEVSFGPSTSANTFVLAQAVRKWLGGTDGAIVVTNQDHEANSGVWRRLGDEGITIREWQVDPETGHLSLDGLRALLADGKAKLVCFPHCSNVVAELNPVAEICSMARAAGAYTVVDGVSYAPHGLPDVGKLGADVYLFSAYKVYGPHQGIMAIREAIGAALPNQAHYFNGGTLYKRFTPAGPDHAQIAACAGMVDYFDTLYAHHFGAAPATPAEKGAAVHDLMRDHEIALLQPLLDYVAGRNDVRLIGPREAANRAPTVAVALDRAAEPVSEELGKMGINCWAGDFYAVRPLTAMGVDLEKGVLRLSFVHYTSKAEVTRLITALDQVL</sequence>
<accession>A0A918TSW1</accession>
<dbReference type="RefSeq" id="WP_189412281.1">
    <property type="nucleotide sequence ID" value="NZ_BMYJ01000009.1"/>
</dbReference>
<dbReference type="InterPro" id="IPR015421">
    <property type="entry name" value="PyrdxlP-dep_Trfase_major"/>
</dbReference>
<dbReference type="SUPFAM" id="SSF53383">
    <property type="entry name" value="PLP-dependent transferases"/>
    <property type="match status" value="1"/>
</dbReference>
<evidence type="ECO:0000259" key="2">
    <source>
        <dbReference type="Pfam" id="PF00266"/>
    </source>
</evidence>
<feature type="domain" description="Aminotransferase class V" evidence="2">
    <location>
        <begin position="26"/>
        <end position="403"/>
    </location>
</feature>
<proteinExistence type="predicted"/>